<feature type="region of interest" description="Disordered" evidence="5">
    <location>
        <begin position="1"/>
        <end position="49"/>
    </location>
</feature>
<feature type="repeat" description="ANK" evidence="3">
    <location>
        <begin position="941"/>
        <end position="973"/>
    </location>
</feature>
<feature type="compositionally biased region" description="Polar residues" evidence="5">
    <location>
        <begin position="1"/>
        <end position="12"/>
    </location>
</feature>
<dbReference type="SUPFAM" id="SSF48403">
    <property type="entry name" value="Ankyrin repeat"/>
    <property type="match status" value="2"/>
</dbReference>
<comment type="caution">
    <text evidence="6">The sequence shown here is derived from an EMBL/GenBank/DDBJ whole genome shotgun (WGS) entry which is preliminary data.</text>
</comment>
<evidence type="ECO:0000256" key="3">
    <source>
        <dbReference type="PROSITE-ProRule" id="PRU00023"/>
    </source>
</evidence>
<evidence type="ECO:0000256" key="4">
    <source>
        <dbReference type="SAM" id="Coils"/>
    </source>
</evidence>
<dbReference type="EMBL" id="JAFCIX010000392">
    <property type="protein sequence ID" value="KAH6591976.1"/>
    <property type="molecule type" value="Genomic_DNA"/>
</dbReference>
<organism evidence="6 7">
    <name type="scientific">Batrachochytrium salamandrivorans</name>
    <dbReference type="NCBI Taxonomy" id="1357716"/>
    <lineage>
        <taxon>Eukaryota</taxon>
        <taxon>Fungi</taxon>
        <taxon>Fungi incertae sedis</taxon>
        <taxon>Chytridiomycota</taxon>
        <taxon>Chytridiomycota incertae sedis</taxon>
        <taxon>Chytridiomycetes</taxon>
        <taxon>Rhizophydiales</taxon>
        <taxon>Rhizophydiales incertae sedis</taxon>
        <taxon>Batrachochytrium</taxon>
    </lineage>
</organism>
<feature type="repeat" description="ANK" evidence="3">
    <location>
        <begin position="541"/>
        <end position="573"/>
    </location>
</feature>
<dbReference type="Gene3D" id="1.25.40.20">
    <property type="entry name" value="Ankyrin repeat-containing domain"/>
    <property type="match status" value="4"/>
</dbReference>
<dbReference type="PANTHER" id="PTHR24173:SF74">
    <property type="entry name" value="ANKYRIN REPEAT DOMAIN-CONTAINING PROTEIN 16"/>
    <property type="match status" value="1"/>
</dbReference>
<evidence type="ECO:0000256" key="5">
    <source>
        <dbReference type="SAM" id="MobiDB-lite"/>
    </source>
</evidence>
<dbReference type="PANTHER" id="PTHR24173">
    <property type="entry name" value="ANKYRIN REPEAT CONTAINING"/>
    <property type="match status" value="1"/>
</dbReference>
<sequence>MDKSTPQWQTPKTHQKLAPLAKLERQVESRGVGSARSYDSGNPSSPAIAHKRPYVLRSPPETDIEDFNEKEYVEPLVSAAVVNRQPLLPLTDTAMNPSGALPAAVGVVATHFAEPLLVYKNSGSNMIPGGVAIKPDSAIGSGLANTIASAGGNQYLYEISKRGVLAHIDLPDPRYISGPPASAAASGGGGGGSAISGGGRQLRHETGNTINNIIAAKRAGMNSSQSSISFSAKNPESSRTPFNATGIGYSDFSEQGGGSGRNNPMALHSQPHGLTNHILNTTGTAMTYTMPAENDRIDGIKQAMRSLDMPAVVSSIEPFQNTPSSIYSDRRGFISQDPTPDAPQYLLNDCRSTPLVNPITTPAPLLTNLGNGVSFLDHQSIITCDIRHRDKSLCKPSGATMSHRGRRVLGMGSGENSHDISLPQFDEYPILQSNSAGIRGTRLNEGRSHNYFKKSVLKNQDIFDQMFPVIVPTVDNEAVAIKLMQIYNPRWPRKSFRYQLPILTPDNIKMFLFHFARIGDLDALKILCKSPMVDLETSDDAGRTALIFAAIGGHVQCIRLLTTHRAFINRQDHSGRTALHWAAYHGFVAVVKELCDSHADMSQEDYQGKLPIHCATYPETVEALEYLVRSALPAFRRTTMISLTSITANQRRKTMSGLVSPEDNSGLCNAMDLELMTPLMWAAYHGHDRHIETLLSHGRASAFLQDIEGKTALHWATSNRHSRCCEILLAKFPALINIPDKMGRLPLHYGCGEGNIAVVDMIMLAPGSNWNAFDGLKRTPLHWAAVRGQPACINLLCQRGANFNLLDEFGASALCYAIQHRNMDCVHVLLRKGIWVDSTDTSGRTPLMWASLQGNLDVIKMLLKGNAKVAAKAKSGMTALHYAAYGGHTTCCTHLLRAGSTIDSKDLLGQTALLKATIMGSGNAVILLSNEGSNPDEVDNQKRTAVHWAAADGSTNVLQLLLSRGASVDLQDVNGYTPLAEAAIAGYTEAVVMLLNHDADDLKRDHTGLIALHLAASKGHTAICKVLKTPHTINMPSNADILKAKTPLDYAIESKSRECIAMFKESAAKTAKDIARYSATKIQKAWKSSQTRCNQRRQHRNEQALPISTELYHQCPKVRISALCIQRWYRCHSQRRKYQRAIKIHRMAALQAQELQRAEKAQHQAILLHQQAMVEKARAENIYQQAENHRKETELKYNSYVEKMAVKQMEIEKQLKEMEEIQVMQQEQLAKMREGNPGDLPVDSVGFGIQDETNANYPHGTNAQHVAAFEIQNAWRSHINRKTVVLKNKKTVPLGLQTVTESSDGVVASNQILSSKDFARQISSTTRYVTHCDDSMISTGRNLAVDKLSQSQSSHATARDSVESLTLSTRQKMGNEPRHASNHILHDSLGNKPSLHLDITAYSTATTQQELQSVLTDSERTAVVRDKDISNPLMAVFQTSTHFDVTSTGTCV</sequence>
<feature type="coiled-coil region" evidence="4">
    <location>
        <begin position="1169"/>
        <end position="1221"/>
    </location>
</feature>
<feature type="compositionally biased region" description="Gly residues" evidence="5">
    <location>
        <begin position="186"/>
        <end position="199"/>
    </location>
</feature>
<dbReference type="Pfam" id="PF12796">
    <property type="entry name" value="Ank_2"/>
    <property type="match status" value="5"/>
</dbReference>
<dbReference type="Pfam" id="PF00612">
    <property type="entry name" value="IQ"/>
    <property type="match status" value="1"/>
</dbReference>
<feature type="repeat" description="ANK" evidence="3">
    <location>
        <begin position="842"/>
        <end position="874"/>
    </location>
</feature>
<protein>
    <submittedName>
        <fullName evidence="6">Uncharacterized protein</fullName>
    </submittedName>
</protein>
<dbReference type="InterPro" id="IPR002110">
    <property type="entry name" value="Ankyrin_rpt"/>
</dbReference>
<dbReference type="Proteomes" id="UP001648503">
    <property type="component" value="Unassembled WGS sequence"/>
</dbReference>
<dbReference type="InterPro" id="IPR000048">
    <property type="entry name" value="IQ_motif_EF-hand-BS"/>
</dbReference>
<dbReference type="Pfam" id="PF00023">
    <property type="entry name" value="Ank"/>
    <property type="match status" value="1"/>
</dbReference>
<dbReference type="InterPro" id="IPR036770">
    <property type="entry name" value="Ankyrin_rpt-contain_sf"/>
</dbReference>
<name>A0ABQ8F5J5_9FUNG</name>
<keyword evidence="4" id="KW-0175">Coiled coil</keyword>
<feature type="repeat" description="ANK" evidence="3">
    <location>
        <begin position="776"/>
        <end position="808"/>
    </location>
</feature>
<feature type="region of interest" description="Disordered" evidence="5">
    <location>
        <begin position="180"/>
        <end position="199"/>
    </location>
</feature>
<feature type="repeat" description="ANK" evidence="3">
    <location>
        <begin position="875"/>
        <end position="907"/>
    </location>
</feature>
<dbReference type="PROSITE" id="PS50088">
    <property type="entry name" value="ANK_REPEAT"/>
    <property type="match status" value="7"/>
</dbReference>
<feature type="repeat" description="ANK" evidence="3">
    <location>
        <begin position="974"/>
        <end position="1006"/>
    </location>
</feature>
<evidence type="ECO:0000313" key="7">
    <source>
        <dbReference type="Proteomes" id="UP001648503"/>
    </source>
</evidence>
<dbReference type="PRINTS" id="PR01415">
    <property type="entry name" value="ANKYRIN"/>
</dbReference>
<reference evidence="6 7" key="1">
    <citation type="submission" date="2021-02" db="EMBL/GenBank/DDBJ databases">
        <title>Variation within the Batrachochytrium salamandrivorans European outbreak.</title>
        <authorList>
            <person name="Kelly M."/>
            <person name="Pasmans F."/>
            <person name="Shea T.P."/>
            <person name="Munoz J.F."/>
            <person name="Carranza S."/>
            <person name="Cuomo C.A."/>
            <person name="Martel A."/>
        </authorList>
    </citation>
    <scope>NUCLEOTIDE SEQUENCE [LARGE SCALE GENOMIC DNA]</scope>
    <source>
        <strain evidence="6 7">AMFP18/2</strain>
    </source>
</reference>
<dbReference type="PROSITE" id="PS50096">
    <property type="entry name" value="IQ"/>
    <property type="match status" value="2"/>
</dbReference>
<evidence type="ECO:0000313" key="6">
    <source>
        <dbReference type="EMBL" id="KAH6591976.1"/>
    </source>
</evidence>
<proteinExistence type="predicted"/>
<evidence type="ECO:0000256" key="2">
    <source>
        <dbReference type="ARBA" id="ARBA00023043"/>
    </source>
</evidence>
<keyword evidence="7" id="KW-1185">Reference proteome</keyword>
<keyword evidence="2 3" id="KW-0040">ANK repeat</keyword>
<dbReference type="SMART" id="SM00015">
    <property type="entry name" value="IQ"/>
    <property type="match status" value="3"/>
</dbReference>
<keyword evidence="1" id="KW-0677">Repeat</keyword>
<gene>
    <name evidence="6" type="ORF">BASA50_008375</name>
</gene>
<dbReference type="PROSITE" id="PS50297">
    <property type="entry name" value="ANK_REP_REGION"/>
    <property type="match status" value="6"/>
</dbReference>
<feature type="repeat" description="ANK" evidence="3">
    <location>
        <begin position="574"/>
        <end position="606"/>
    </location>
</feature>
<evidence type="ECO:0000256" key="1">
    <source>
        <dbReference type="ARBA" id="ARBA00022737"/>
    </source>
</evidence>
<dbReference type="SMART" id="SM00248">
    <property type="entry name" value="ANK"/>
    <property type="match status" value="14"/>
</dbReference>
<accession>A0ABQ8F5J5</accession>